<accession>A0ABP4W3B0</accession>
<reference evidence="4" key="1">
    <citation type="journal article" date="2019" name="Int. J. Syst. Evol. Microbiol.">
        <title>The Global Catalogue of Microorganisms (GCM) 10K type strain sequencing project: providing services to taxonomists for standard genome sequencing and annotation.</title>
        <authorList>
            <consortium name="The Broad Institute Genomics Platform"/>
            <consortium name="The Broad Institute Genome Sequencing Center for Infectious Disease"/>
            <person name="Wu L."/>
            <person name="Ma J."/>
        </authorList>
    </citation>
    <scope>NUCLEOTIDE SEQUENCE [LARGE SCALE GENOMIC DNA]</scope>
    <source>
        <strain evidence="4">JCM 13518</strain>
    </source>
</reference>
<feature type="region of interest" description="Disordered" evidence="2">
    <location>
        <begin position="108"/>
        <end position="127"/>
    </location>
</feature>
<evidence type="ECO:0000256" key="1">
    <source>
        <dbReference type="SAM" id="Coils"/>
    </source>
</evidence>
<feature type="compositionally biased region" description="Low complexity" evidence="2">
    <location>
        <begin position="65"/>
        <end position="83"/>
    </location>
</feature>
<sequence length="417" mass="43949">MFKRDKNDLADDDESRATHADGLTAGPVDDSGHDTPTDETPAEGSTTEPPADAETAEDQVVTTGSEQPAATEAEEPAPVAPRAARSRARQSSEDVDIDTLLRRLDEVARSASESGGGALRRVTDEVQQHSDALTATSSARQEAQRLLSLATEERERASTAGAAIIDEARQIAARLTGEAQSHAAEAMAEIQRWATGQRESIATVVSDLADAAHREAEEIREAAHATAMEEARVSAETYVARAAALGTRDAERHRADAAEALNRTTDVVNAAHGTMQEFATTMASFVESMNGHLQALQEVVDQAEAGRAAAAQQAPIAVDPESWSRSGLVDDDLELIGLPVPVRAPAQDAADEKPDDEPVADEVAVEAETEAAAPAEEPATDDTDTDDDEPQTPRAGTLPPPPAGRPLGSLFRDPGYP</sequence>
<evidence type="ECO:0000256" key="2">
    <source>
        <dbReference type="SAM" id="MobiDB-lite"/>
    </source>
</evidence>
<comment type="caution">
    <text evidence="3">The sequence shown here is derived from an EMBL/GenBank/DDBJ whole genome shotgun (WGS) entry which is preliminary data.</text>
</comment>
<dbReference type="RefSeq" id="WP_344202271.1">
    <property type="nucleotide sequence ID" value="NZ_BAAAME010000004.1"/>
</dbReference>
<evidence type="ECO:0000313" key="4">
    <source>
        <dbReference type="Proteomes" id="UP001501057"/>
    </source>
</evidence>
<evidence type="ECO:0000313" key="3">
    <source>
        <dbReference type="EMBL" id="GAA1744479.1"/>
    </source>
</evidence>
<protein>
    <recommendedName>
        <fullName evidence="5">Cell division initiation protein</fullName>
    </recommendedName>
</protein>
<keyword evidence="1" id="KW-0175">Coiled coil</keyword>
<evidence type="ECO:0008006" key="5">
    <source>
        <dbReference type="Google" id="ProtNLM"/>
    </source>
</evidence>
<feature type="compositionally biased region" description="Basic and acidic residues" evidence="2">
    <location>
        <begin position="1"/>
        <end position="19"/>
    </location>
</feature>
<feature type="region of interest" description="Disordered" evidence="2">
    <location>
        <begin position="344"/>
        <end position="417"/>
    </location>
</feature>
<feature type="compositionally biased region" description="Acidic residues" evidence="2">
    <location>
        <begin position="378"/>
        <end position="390"/>
    </location>
</feature>
<feature type="coiled-coil region" evidence="1">
    <location>
        <begin position="140"/>
        <end position="185"/>
    </location>
</feature>
<feature type="region of interest" description="Disordered" evidence="2">
    <location>
        <begin position="1"/>
        <end position="98"/>
    </location>
</feature>
<name>A0ABP4W3B0_9ACTN</name>
<feature type="compositionally biased region" description="Acidic residues" evidence="2">
    <location>
        <begin position="353"/>
        <end position="369"/>
    </location>
</feature>
<gene>
    <name evidence="3" type="ORF">GCM10009710_25650</name>
</gene>
<keyword evidence="4" id="KW-1185">Reference proteome</keyword>
<dbReference type="Proteomes" id="UP001501057">
    <property type="component" value="Unassembled WGS sequence"/>
</dbReference>
<organism evidence="3 4">
    <name type="scientific">Aeromicrobium alkaliterrae</name>
    <dbReference type="NCBI Taxonomy" id="302168"/>
    <lineage>
        <taxon>Bacteria</taxon>
        <taxon>Bacillati</taxon>
        <taxon>Actinomycetota</taxon>
        <taxon>Actinomycetes</taxon>
        <taxon>Propionibacteriales</taxon>
        <taxon>Nocardioidaceae</taxon>
        <taxon>Aeromicrobium</taxon>
    </lineage>
</organism>
<proteinExistence type="predicted"/>
<dbReference type="EMBL" id="BAAAME010000004">
    <property type="protein sequence ID" value="GAA1744479.1"/>
    <property type="molecule type" value="Genomic_DNA"/>
</dbReference>